<dbReference type="HAMAP" id="MF_01008">
    <property type="entry name" value="MraZ"/>
    <property type="match status" value="1"/>
</dbReference>
<dbReference type="SUPFAM" id="SSF89447">
    <property type="entry name" value="AbrB/MazE/MraZ-like"/>
    <property type="match status" value="1"/>
</dbReference>
<dbReference type="InterPro" id="IPR007159">
    <property type="entry name" value="SpoVT-AbrB_dom"/>
</dbReference>
<organism evidence="9 10">
    <name type="scientific">Marivivens niveibacter</name>
    <dbReference type="NCBI Taxonomy" id="1930667"/>
    <lineage>
        <taxon>Bacteria</taxon>
        <taxon>Pseudomonadati</taxon>
        <taxon>Pseudomonadota</taxon>
        <taxon>Alphaproteobacteria</taxon>
        <taxon>Rhodobacterales</taxon>
        <taxon>Paracoccaceae</taxon>
        <taxon>Marivivens group</taxon>
        <taxon>Marivivens</taxon>
    </lineage>
</organism>
<accession>A0A251WWR4</accession>
<gene>
    <name evidence="7" type="primary">mraZ</name>
    <name evidence="9" type="ORF">BVC71_12680</name>
</gene>
<dbReference type="PANTHER" id="PTHR34701:SF1">
    <property type="entry name" value="TRANSCRIPTIONAL REGULATOR MRAZ"/>
    <property type="match status" value="1"/>
</dbReference>
<keyword evidence="3" id="KW-0677">Repeat</keyword>
<evidence type="ECO:0000256" key="4">
    <source>
        <dbReference type="ARBA" id="ARBA00023015"/>
    </source>
</evidence>
<dbReference type="CDD" id="cd16320">
    <property type="entry name" value="MraZ_N"/>
    <property type="match status" value="1"/>
</dbReference>
<dbReference type="GO" id="GO:2000143">
    <property type="term" value="P:negative regulation of DNA-templated transcription initiation"/>
    <property type="evidence" value="ECO:0007669"/>
    <property type="project" value="TreeGrafter"/>
</dbReference>
<comment type="caution">
    <text evidence="9">The sequence shown here is derived from an EMBL/GenBank/DDBJ whole genome shotgun (WGS) entry which is preliminary data.</text>
</comment>
<comment type="subunit">
    <text evidence="7">Forms oligomers.</text>
</comment>
<keyword evidence="2 7" id="KW-0963">Cytoplasm</keyword>
<keyword evidence="5 7" id="KW-0238">DNA-binding</keyword>
<evidence type="ECO:0000313" key="10">
    <source>
        <dbReference type="Proteomes" id="UP000194664"/>
    </source>
</evidence>
<feature type="domain" description="SpoVT-AbrB" evidence="8">
    <location>
        <begin position="93"/>
        <end position="137"/>
    </location>
</feature>
<dbReference type="PANTHER" id="PTHR34701">
    <property type="entry name" value="TRANSCRIPTIONAL REGULATOR MRAZ"/>
    <property type="match status" value="1"/>
</dbReference>
<comment type="subcellular location">
    <subcellularLocation>
        <location evidence="7">Cytoplasm</location>
        <location evidence="7">Nucleoid</location>
    </subcellularLocation>
</comment>
<dbReference type="Pfam" id="PF02381">
    <property type="entry name" value="MraZ"/>
    <property type="match status" value="1"/>
</dbReference>
<keyword evidence="4 7" id="KW-0805">Transcription regulation</keyword>
<evidence type="ECO:0000256" key="3">
    <source>
        <dbReference type="ARBA" id="ARBA00022737"/>
    </source>
</evidence>
<evidence type="ECO:0000313" key="9">
    <source>
        <dbReference type="EMBL" id="OUD08776.1"/>
    </source>
</evidence>
<dbReference type="PROSITE" id="PS51740">
    <property type="entry name" value="SPOVT_ABRB"/>
    <property type="match status" value="1"/>
</dbReference>
<dbReference type="InterPro" id="IPR035642">
    <property type="entry name" value="MraZ_N"/>
</dbReference>
<comment type="similarity">
    <text evidence="7">Belongs to the MraZ family.</text>
</comment>
<dbReference type="InterPro" id="IPR003444">
    <property type="entry name" value="MraZ"/>
</dbReference>
<dbReference type="InterPro" id="IPR020603">
    <property type="entry name" value="MraZ_dom"/>
</dbReference>
<sequence length="166" mass="19196">MVQAFEGEHLQKVDKKGRMSIPADFRRILLAGDPESASRQNPRMKIVYGQHLKRHVQVYTMDEHQRIVDDIYAMPREKALDQKRMAHLYVTQSQTLEADKDGRVILPKSIREKLEIEEGDVYFRGLISNFEMWNDDIFKSTVNADIDDWLGDMGDDFDPLSLLGGV</sequence>
<dbReference type="InterPro" id="IPR038619">
    <property type="entry name" value="MraZ_sf"/>
</dbReference>
<protein>
    <recommendedName>
        <fullName evidence="1 7">Transcriptional regulator MraZ</fullName>
    </recommendedName>
</protein>
<dbReference type="AlphaFoldDB" id="A0A251WWR4"/>
<dbReference type="GO" id="GO:0009295">
    <property type="term" value="C:nucleoid"/>
    <property type="evidence" value="ECO:0007669"/>
    <property type="project" value="UniProtKB-SubCell"/>
</dbReference>
<dbReference type="EMBL" id="MSPP01000004">
    <property type="protein sequence ID" value="OUD08776.1"/>
    <property type="molecule type" value="Genomic_DNA"/>
</dbReference>
<keyword evidence="6 7" id="KW-0804">Transcription</keyword>
<dbReference type="GO" id="GO:0003700">
    <property type="term" value="F:DNA-binding transcription factor activity"/>
    <property type="evidence" value="ECO:0007669"/>
    <property type="project" value="UniProtKB-UniRule"/>
</dbReference>
<evidence type="ECO:0000256" key="5">
    <source>
        <dbReference type="ARBA" id="ARBA00023125"/>
    </source>
</evidence>
<evidence type="ECO:0000259" key="8">
    <source>
        <dbReference type="PROSITE" id="PS51740"/>
    </source>
</evidence>
<evidence type="ECO:0000256" key="7">
    <source>
        <dbReference type="HAMAP-Rule" id="MF_01008"/>
    </source>
</evidence>
<proteinExistence type="inferred from homology"/>
<dbReference type="Gene3D" id="3.40.1550.20">
    <property type="entry name" value="Transcriptional regulator MraZ domain"/>
    <property type="match status" value="1"/>
</dbReference>
<dbReference type="InterPro" id="IPR037914">
    <property type="entry name" value="SpoVT-AbrB_sf"/>
</dbReference>
<evidence type="ECO:0000256" key="1">
    <source>
        <dbReference type="ARBA" id="ARBA00013860"/>
    </source>
</evidence>
<evidence type="ECO:0000256" key="6">
    <source>
        <dbReference type="ARBA" id="ARBA00023163"/>
    </source>
</evidence>
<reference evidence="9 10" key="1">
    <citation type="submission" date="2016-12" db="EMBL/GenBank/DDBJ databases">
        <title>The draft genome sequence of HSLHS2.</title>
        <authorList>
            <person name="Hu D."/>
            <person name="Wang L."/>
            <person name="Shao Z."/>
        </authorList>
    </citation>
    <scope>NUCLEOTIDE SEQUENCE [LARGE SCALE GENOMIC DNA]</scope>
    <source>
        <strain evidence="9">MCCC 1A06712</strain>
    </source>
</reference>
<keyword evidence="10" id="KW-1185">Reference proteome</keyword>
<dbReference type="GO" id="GO:0000976">
    <property type="term" value="F:transcription cis-regulatory region binding"/>
    <property type="evidence" value="ECO:0007669"/>
    <property type="project" value="TreeGrafter"/>
</dbReference>
<name>A0A251WWR4_9RHOB</name>
<dbReference type="Proteomes" id="UP000194664">
    <property type="component" value="Unassembled WGS sequence"/>
</dbReference>
<dbReference type="GO" id="GO:0005737">
    <property type="term" value="C:cytoplasm"/>
    <property type="evidence" value="ECO:0007669"/>
    <property type="project" value="UniProtKB-UniRule"/>
</dbReference>
<evidence type="ECO:0000256" key="2">
    <source>
        <dbReference type="ARBA" id="ARBA00022490"/>
    </source>
</evidence>